<dbReference type="Pfam" id="PF00270">
    <property type="entry name" value="DEAD"/>
    <property type="match status" value="1"/>
</dbReference>
<sequence>MSLPPLPIDDALPGLLAALDQHSAAVLVAPPGAGKTTRVPLALLPAPWRKDGRIILLEPRRLAARAAAAQMARLLGEDVGQTVGYRVRMDSRVSARTRIEVVTEGVFTRMLLDDPELTGIAVVLFDEFHERSLDGDLGLALALDATALRPDLKLVVMSATIDGARVATLLGDAPVVASEGRAFPVETLYAPPDPLQRLEDQVAAATLQALRTHPGSALVFLPGQGEITRTAERLAGRLPAGTDLAPLYGQLTPAEQDRAIRPAEPGRRKVVLATSIAETSLTIEGVRIVIDSGFRRVPVYEPATGLSTLETRRVSRAGADQRRGRAGRVEPGVCIRLWNEGQTAALVPFDTPEILAADLADLALDLAAWGVTDPAQLRFLDPPPAPAWAEAVALLQRLDALDMEGRITAMGRQLSRLPLHPRLAHMVVAGAAEGDAATAAELAVLVTERGLGGTGTDLVHRLDAFRRDRSRRAEDARSLARRWARSAGGSQGEPLAPGRHLARAFPDRIAQQAGGRGRFRLANGRQAALEETDALAREPFLVVTEITGAAATARIRGAAALDRADLDDLFAHRIEGDVRLSFDAASGSVRARRLRRLDALVLADEPVAIPDPEAASGILAQAAVERVATLPWSKDQLALRGRSSFLRTHLGEAWPDLSDSALAQSSDWLAPYISGLTRLADITAAHLGNALDGLLPYGQRQEMERLLPSHFAAPSGSHVPIDYAGENGPTLEIRVQELFGLDRHPSVANGKVPLLIVLLSPAHRPIQTTRDLPGFWRGSWRDVARDLKGRYPRHPWPDDPLAAPATNRAKPRGT</sequence>
<dbReference type="GO" id="GO:0003724">
    <property type="term" value="F:RNA helicase activity"/>
    <property type="evidence" value="ECO:0007669"/>
    <property type="project" value="UniProtKB-EC"/>
</dbReference>
<protein>
    <submittedName>
        <fullName evidence="8">ATP-dependent helicase HrpB</fullName>
        <ecNumber evidence="8">3.6.4.13</ecNumber>
    </submittedName>
</protein>
<dbReference type="Proteomes" id="UP001597521">
    <property type="component" value="Unassembled WGS sequence"/>
</dbReference>
<keyword evidence="9" id="KW-1185">Reference proteome</keyword>
<evidence type="ECO:0000259" key="6">
    <source>
        <dbReference type="PROSITE" id="PS51192"/>
    </source>
</evidence>
<dbReference type="InterPro" id="IPR007502">
    <property type="entry name" value="Helicase-assoc_dom"/>
</dbReference>
<dbReference type="InterPro" id="IPR013689">
    <property type="entry name" value="RNA_helicase_ATP-dep_HrpB_C"/>
</dbReference>
<dbReference type="SUPFAM" id="SSF52540">
    <property type="entry name" value="P-loop containing nucleoside triphosphate hydrolases"/>
    <property type="match status" value="2"/>
</dbReference>
<keyword evidence="3 8" id="KW-0347">Helicase</keyword>
<dbReference type="RefSeq" id="WP_386832451.1">
    <property type="nucleotide sequence ID" value="NZ_JBHUNP010000001.1"/>
</dbReference>
<comment type="caution">
    <text evidence="8">The sequence shown here is derived from an EMBL/GenBank/DDBJ whole genome shotgun (WGS) entry which is preliminary data.</text>
</comment>
<dbReference type="CDD" id="cd17990">
    <property type="entry name" value="DEXHc_HrpB"/>
    <property type="match status" value="1"/>
</dbReference>
<dbReference type="SMART" id="SM00487">
    <property type="entry name" value="DEXDc"/>
    <property type="match status" value="1"/>
</dbReference>
<dbReference type="Pfam" id="PF08482">
    <property type="entry name" value="HrpB_C"/>
    <property type="match status" value="1"/>
</dbReference>
<dbReference type="Pfam" id="PF00271">
    <property type="entry name" value="Helicase_C"/>
    <property type="match status" value="1"/>
</dbReference>
<evidence type="ECO:0000256" key="4">
    <source>
        <dbReference type="ARBA" id="ARBA00022840"/>
    </source>
</evidence>
<dbReference type="InterPro" id="IPR048333">
    <property type="entry name" value="HA2_WH"/>
</dbReference>
<evidence type="ECO:0000256" key="3">
    <source>
        <dbReference type="ARBA" id="ARBA00022806"/>
    </source>
</evidence>
<dbReference type="PANTHER" id="PTHR43519:SF1">
    <property type="entry name" value="ATP-DEPENDENT RNA HELICASE HRPB"/>
    <property type="match status" value="1"/>
</dbReference>
<reference evidence="9" key="1">
    <citation type="journal article" date="2019" name="Int. J. Syst. Evol. Microbiol.">
        <title>The Global Catalogue of Microorganisms (GCM) 10K type strain sequencing project: providing services to taxonomists for standard genome sequencing and annotation.</title>
        <authorList>
            <consortium name="The Broad Institute Genomics Platform"/>
            <consortium name="The Broad Institute Genome Sequencing Center for Infectious Disease"/>
            <person name="Wu L."/>
            <person name="Ma J."/>
        </authorList>
    </citation>
    <scope>NUCLEOTIDE SEQUENCE [LARGE SCALE GENOMIC DNA]</scope>
    <source>
        <strain evidence="9">CCM 7427</strain>
    </source>
</reference>
<dbReference type="InterPro" id="IPR014001">
    <property type="entry name" value="Helicase_ATP-bd"/>
</dbReference>
<dbReference type="InterPro" id="IPR049614">
    <property type="entry name" value="HrpB_DEXH"/>
</dbReference>
<dbReference type="Gene3D" id="3.40.50.300">
    <property type="entry name" value="P-loop containing nucleotide triphosphate hydrolases"/>
    <property type="match status" value="2"/>
</dbReference>
<dbReference type="PIRSF" id="PIRSF005496">
    <property type="entry name" value="ATP_hel_hrpB"/>
    <property type="match status" value="1"/>
</dbReference>
<evidence type="ECO:0000259" key="7">
    <source>
        <dbReference type="PROSITE" id="PS51194"/>
    </source>
</evidence>
<name>A0ABW5QI43_9HYPH</name>
<organism evidence="8 9">
    <name type="scientific">Devosia albogilva</name>
    <dbReference type="NCBI Taxonomy" id="429726"/>
    <lineage>
        <taxon>Bacteria</taxon>
        <taxon>Pseudomonadati</taxon>
        <taxon>Pseudomonadota</taxon>
        <taxon>Alphaproteobacteria</taxon>
        <taxon>Hyphomicrobiales</taxon>
        <taxon>Devosiaceae</taxon>
        <taxon>Devosia</taxon>
    </lineage>
</organism>
<dbReference type="PROSITE" id="PS51192">
    <property type="entry name" value="HELICASE_ATP_BIND_1"/>
    <property type="match status" value="1"/>
</dbReference>
<dbReference type="SMART" id="SM00490">
    <property type="entry name" value="HELICc"/>
    <property type="match status" value="1"/>
</dbReference>
<evidence type="ECO:0000256" key="1">
    <source>
        <dbReference type="ARBA" id="ARBA00022741"/>
    </source>
</evidence>
<dbReference type="InterPro" id="IPR001650">
    <property type="entry name" value="Helicase_C-like"/>
</dbReference>
<dbReference type="Gene3D" id="1.20.120.1080">
    <property type="match status" value="1"/>
</dbReference>
<evidence type="ECO:0000313" key="9">
    <source>
        <dbReference type="Proteomes" id="UP001597521"/>
    </source>
</evidence>
<dbReference type="NCBIfam" id="TIGR01970">
    <property type="entry name" value="DEAH_box_HrpB"/>
    <property type="match status" value="1"/>
</dbReference>
<evidence type="ECO:0000256" key="2">
    <source>
        <dbReference type="ARBA" id="ARBA00022801"/>
    </source>
</evidence>
<proteinExistence type="predicted"/>
<keyword evidence="4" id="KW-0067">ATP-binding</keyword>
<gene>
    <name evidence="8" type="primary">hrpB</name>
    <name evidence="8" type="ORF">ACFSX5_06380</name>
</gene>
<evidence type="ECO:0000256" key="5">
    <source>
        <dbReference type="SAM" id="MobiDB-lite"/>
    </source>
</evidence>
<dbReference type="PROSITE" id="PS51194">
    <property type="entry name" value="HELICASE_CTER"/>
    <property type="match status" value="1"/>
</dbReference>
<dbReference type="EMBL" id="JBHUNP010000001">
    <property type="protein sequence ID" value="MFD2647425.1"/>
    <property type="molecule type" value="Genomic_DNA"/>
</dbReference>
<keyword evidence="2 8" id="KW-0378">Hydrolase</keyword>
<dbReference type="Pfam" id="PF04408">
    <property type="entry name" value="WHD_HA2"/>
    <property type="match status" value="1"/>
</dbReference>
<dbReference type="SMART" id="SM00847">
    <property type="entry name" value="HA2"/>
    <property type="match status" value="1"/>
</dbReference>
<dbReference type="InterPro" id="IPR011545">
    <property type="entry name" value="DEAD/DEAH_box_helicase_dom"/>
</dbReference>
<keyword evidence="1" id="KW-0547">Nucleotide-binding</keyword>
<dbReference type="CDD" id="cd18791">
    <property type="entry name" value="SF2_C_RHA"/>
    <property type="match status" value="1"/>
</dbReference>
<feature type="region of interest" description="Disordered" evidence="5">
    <location>
        <begin position="791"/>
        <end position="814"/>
    </location>
</feature>
<evidence type="ECO:0000313" key="8">
    <source>
        <dbReference type="EMBL" id="MFD2647425.1"/>
    </source>
</evidence>
<feature type="domain" description="Helicase C-terminal" evidence="7">
    <location>
        <begin position="197"/>
        <end position="370"/>
    </location>
</feature>
<dbReference type="InterPro" id="IPR027417">
    <property type="entry name" value="P-loop_NTPase"/>
</dbReference>
<feature type="domain" description="Helicase ATP-binding" evidence="6">
    <location>
        <begin position="16"/>
        <end position="179"/>
    </location>
</feature>
<dbReference type="InterPro" id="IPR010225">
    <property type="entry name" value="HrpB"/>
</dbReference>
<dbReference type="EC" id="3.6.4.13" evidence="8"/>
<dbReference type="PANTHER" id="PTHR43519">
    <property type="entry name" value="ATP-DEPENDENT RNA HELICASE HRPB"/>
    <property type="match status" value="1"/>
</dbReference>
<accession>A0ABW5QI43</accession>
<dbReference type="GO" id="GO:0016787">
    <property type="term" value="F:hydrolase activity"/>
    <property type="evidence" value="ECO:0007669"/>
    <property type="project" value="UniProtKB-KW"/>
</dbReference>